<dbReference type="EMBL" id="JBBPHU010000001">
    <property type="protein sequence ID" value="KAK7523404.1"/>
    <property type="molecule type" value="Genomic_DNA"/>
</dbReference>
<dbReference type="Proteomes" id="UP001363622">
    <property type="component" value="Unassembled WGS sequence"/>
</dbReference>
<feature type="region of interest" description="Disordered" evidence="1">
    <location>
        <begin position="496"/>
        <end position="563"/>
    </location>
</feature>
<gene>
    <name evidence="2" type="ORF">IWZ03DRAFT_2869</name>
</gene>
<evidence type="ECO:0000256" key="1">
    <source>
        <dbReference type="SAM" id="MobiDB-lite"/>
    </source>
</evidence>
<feature type="compositionally biased region" description="Basic and acidic residues" evidence="1">
    <location>
        <begin position="777"/>
        <end position="792"/>
    </location>
</feature>
<comment type="caution">
    <text evidence="2">The sequence shown here is derived from an EMBL/GenBank/DDBJ whole genome shotgun (WGS) entry which is preliminary data.</text>
</comment>
<keyword evidence="3" id="KW-1185">Reference proteome</keyword>
<dbReference type="InterPro" id="IPR032675">
    <property type="entry name" value="LRR_dom_sf"/>
</dbReference>
<feature type="region of interest" description="Disordered" evidence="1">
    <location>
        <begin position="671"/>
        <end position="718"/>
    </location>
</feature>
<feature type="compositionally biased region" description="Low complexity" evidence="1">
    <location>
        <begin position="549"/>
        <end position="563"/>
    </location>
</feature>
<feature type="compositionally biased region" description="Polar residues" evidence="1">
    <location>
        <begin position="499"/>
        <end position="509"/>
    </location>
</feature>
<feature type="compositionally biased region" description="Low complexity" evidence="1">
    <location>
        <begin position="671"/>
        <end position="682"/>
    </location>
</feature>
<feature type="region of interest" description="Disordered" evidence="1">
    <location>
        <begin position="769"/>
        <end position="792"/>
    </location>
</feature>
<feature type="compositionally biased region" description="Basic residues" evidence="1">
    <location>
        <begin position="692"/>
        <end position="702"/>
    </location>
</feature>
<proteinExistence type="predicted"/>
<protein>
    <submittedName>
        <fullName evidence="2">Leucine rich repeat protein</fullName>
    </submittedName>
</protein>
<evidence type="ECO:0000313" key="3">
    <source>
        <dbReference type="Proteomes" id="UP001363622"/>
    </source>
</evidence>
<feature type="compositionally biased region" description="Polar residues" evidence="1">
    <location>
        <begin position="517"/>
        <end position="547"/>
    </location>
</feature>
<feature type="region of interest" description="Disordered" evidence="1">
    <location>
        <begin position="815"/>
        <end position="838"/>
    </location>
</feature>
<evidence type="ECO:0000313" key="2">
    <source>
        <dbReference type="EMBL" id="KAK7523404.1"/>
    </source>
</evidence>
<feature type="compositionally biased region" description="Low complexity" evidence="1">
    <location>
        <begin position="815"/>
        <end position="831"/>
    </location>
</feature>
<dbReference type="Gene3D" id="3.80.10.10">
    <property type="entry name" value="Ribonuclease Inhibitor"/>
    <property type="match status" value="1"/>
</dbReference>
<name>A0ABR1KX04_9PEZI</name>
<reference evidence="2 3" key="1">
    <citation type="submission" date="2024-04" db="EMBL/GenBank/DDBJ databases">
        <title>Phyllosticta paracitricarpa is synonymous to the EU quarantine fungus P. citricarpa based on phylogenomic analyses.</title>
        <authorList>
            <consortium name="Lawrence Berkeley National Laboratory"/>
            <person name="Van Ingen-Buijs V.A."/>
            <person name="Van Westerhoven A.C."/>
            <person name="Haridas S."/>
            <person name="Skiadas P."/>
            <person name="Martin F."/>
            <person name="Groenewald J.Z."/>
            <person name="Crous P.W."/>
            <person name="Seidl M.F."/>
        </authorList>
    </citation>
    <scope>NUCLEOTIDE SEQUENCE [LARGE SCALE GENOMIC DNA]</scope>
    <source>
        <strain evidence="2 3">CBS 123371</strain>
    </source>
</reference>
<accession>A0ABR1KX04</accession>
<organism evidence="2 3">
    <name type="scientific">Phyllosticta citriasiana</name>
    <dbReference type="NCBI Taxonomy" id="595635"/>
    <lineage>
        <taxon>Eukaryota</taxon>
        <taxon>Fungi</taxon>
        <taxon>Dikarya</taxon>
        <taxon>Ascomycota</taxon>
        <taxon>Pezizomycotina</taxon>
        <taxon>Dothideomycetes</taxon>
        <taxon>Dothideomycetes incertae sedis</taxon>
        <taxon>Botryosphaeriales</taxon>
        <taxon>Phyllostictaceae</taxon>
        <taxon>Phyllosticta</taxon>
    </lineage>
</organism>
<sequence length="877" mass="96340">MNDVLPSYEAANAWDVWPIVATYISSRDLCAAALVCREWARIFTRQLWGNPASHFGVENDVVYVALTRFKRTLAWARLCTRETTHTLHLPPAHAEIYDGPHSDWLRNVLERLPRLQSLVVAGLPFFDHGALMTLRRPSAMRQTSLSDSLARFVPQCDVPLFALRYLDASNAPNTTYSGLAEALLHFPALMYLDLSRTKPAKDANVLSVLKSCYCLRILKLRGLALTDVEMEALASAAGLRLKSLDVRDNQLTDASARLLLDHCFNTKRRIPLQTGTESLDIATPVRSPSSASDVPPRLDPRLIEQYDKNDLDEQLRLVLMEEFHGNAYINETYDGGITHLYMSNNSLTVEGVSGLLRSRRLNVLDVGTVARGLTEVPRPKSLLAPEDNRHTGFTMPGVEKLTPVIHKYAADKLTYLRINHAVITEETSAADMIPGRVELPGDLNISGPADAQELDGSLNEIHMMSSEETAIHEMPGHEFPTHLPYRGAPLIELPGDLPSISTSFSSPQVTIEPPSARTPSTQKANPFDDNNSATELPLLSRSQTPDPFTTAPEPLSTLTPSPSATLASRLRDRLSQRQSDQCHLHPSMLPRATELVLTDIPATTPPASATTISSRLTQFVADCAAEASIARLRARRAYDLPPGRDRAVAEREYARALFALRRVVLEVVPAAPSSPSSSYPSSDNGDVDAKKAARSRRRKKPSPWRVYPTTKSSTEDADSEAFWAAAEGDFSFFDDAADPDECGVPALEPGRGPPLPVGMGEKIALVAGGEGGGDEMQSQRRGERGGEEQQQHVDVVKAVAAFRAERRRAYADAVEAAAQMQDGDQQQQQQQPVSVEGHWEGEIRVVRLPLLRGGDVDAGAGEVDCYGNYFERGFNYR</sequence>
<dbReference type="SUPFAM" id="SSF52047">
    <property type="entry name" value="RNI-like"/>
    <property type="match status" value="1"/>
</dbReference>